<dbReference type="Proteomes" id="UP000007073">
    <property type="component" value="Chromosome"/>
</dbReference>
<evidence type="ECO:0000259" key="10">
    <source>
        <dbReference type="Pfam" id="PF01880"/>
    </source>
</evidence>
<comment type="similarity">
    <text evidence="2">Belongs to the desulfoferrodoxin family.</text>
</comment>
<dbReference type="InterPro" id="IPR002742">
    <property type="entry name" value="Desulfoferrodoxin_Fe-bd_dom"/>
</dbReference>
<keyword evidence="12" id="KW-1185">Reference proteome</keyword>
<keyword evidence="5" id="KW-0479">Metal-binding</keyword>
<reference evidence="11 12" key="2">
    <citation type="journal article" date="2009" name="BMC Microbiol.">
        <title>The genome sequence of Geobacter metallireducens: features of metabolism, physiology and regulation common and dissimilar to Geobacter sulfurreducens.</title>
        <authorList>
            <person name="Aklujkar M."/>
            <person name="Krushkal J."/>
            <person name="DiBartolo G."/>
            <person name="Lapidus A."/>
            <person name="Land M.L."/>
            <person name="Lovley D.R."/>
        </authorList>
    </citation>
    <scope>NUCLEOTIDE SEQUENCE [LARGE SCALE GENOMIC DNA]</scope>
    <source>
        <strain evidence="12">ATCC 53774 / DSM 7210 / GS-15</strain>
    </source>
</reference>
<evidence type="ECO:0000313" key="12">
    <source>
        <dbReference type="Proteomes" id="UP000007073"/>
    </source>
</evidence>
<dbReference type="PANTHER" id="PTHR36541">
    <property type="entry name" value="SUPEROXIDE REDUCTASE-RELATED"/>
    <property type="match status" value="1"/>
</dbReference>
<accession>Q39SE2</accession>
<dbReference type="SUPFAM" id="SSF49367">
    <property type="entry name" value="Superoxide reductase-like"/>
    <property type="match status" value="1"/>
</dbReference>
<evidence type="ECO:0000256" key="9">
    <source>
        <dbReference type="ARBA" id="ARBA00023014"/>
    </source>
</evidence>
<dbReference type="NCBIfam" id="TIGR01409">
    <property type="entry name" value="TAT_signal_seq"/>
    <property type="match status" value="1"/>
</dbReference>
<evidence type="ECO:0000256" key="6">
    <source>
        <dbReference type="ARBA" id="ARBA00022982"/>
    </source>
</evidence>
<protein>
    <submittedName>
        <fullName evidence="11">Desulfoferrodoxin, putative</fullName>
    </submittedName>
</protein>
<evidence type="ECO:0000256" key="7">
    <source>
        <dbReference type="ARBA" id="ARBA00023002"/>
    </source>
</evidence>
<reference evidence="11 12" key="1">
    <citation type="submission" date="2005-10" db="EMBL/GenBank/DDBJ databases">
        <title>Complete sequence of Geobacter metallireducens GS-15.</title>
        <authorList>
            <consortium name="US DOE Joint Genome Institute"/>
            <person name="Copeland A."/>
            <person name="Lucas S."/>
            <person name="Lapidus A."/>
            <person name="Barry K."/>
            <person name="Detter J.C."/>
            <person name="Glavina T."/>
            <person name="Hammon N."/>
            <person name="Israni S."/>
            <person name="Pitluck S."/>
            <person name="Di Bartolo G."/>
            <person name="Chain P."/>
            <person name="Schmutz J."/>
            <person name="Larimer F."/>
            <person name="Land M."/>
            <person name="Kyrpides N."/>
            <person name="Ivanova N."/>
            <person name="Richardson P."/>
        </authorList>
    </citation>
    <scope>NUCLEOTIDE SEQUENCE [LARGE SCALE GENOMIC DNA]</scope>
    <source>
        <strain evidence="12">ATCC 53774 / DSM 7210 / GS-15</strain>
    </source>
</reference>
<dbReference type="GO" id="GO:0030313">
    <property type="term" value="C:cell envelope"/>
    <property type="evidence" value="ECO:0007669"/>
    <property type="project" value="UniProtKB-SubCell"/>
</dbReference>
<dbReference type="PROSITE" id="PS51318">
    <property type="entry name" value="TAT"/>
    <property type="match status" value="1"/>
</dbReference>
<comment type="subunit">
    <text evidence="3">Heterodimer of a large and a small subunit.</text>
</comment>
<keyword evidence="9" id="KW-0411">Iron-sulfur</keyword>
<dbReference type="AlphaFoldDB" id="Q39SE2"/>
<organism evidence="11 12">
    <name type="scientific">Geobacter metallireducens (strain ATCC 53774 / DSM 7210 / GS-15)</name>
    <dbReference type="NCBI Taxonomy" id="269799"/>
    <lineage>
        <taxon>Bacteria</taxon>
        <taxon>Pseudomonadati</taxon>
        <taxon>Thermodesulfobacteriota</taxon>
        <taxon>Desulfuromonadia</taxon>
        <taxon>Geobacterales</taxon>
        <taxon>Geobacteraceae</taxon>
        <taxon>Geobacter</taxon>
    </lineage>
</organism>
<dbReference type="CDD" id="cd03172">
    <property type="entry name" value="SORL_classII"/>
    <property type="match status" value="1"/>
</dbReference>
<dbReference type="GO" id="GO:0005506">
    <property type="term" value="F:iron ion binding"/>
    <property type="evidence" value="ECO:0007669"/>
    <property type="project" value="InterPro"/>
</dbReference>
<dbReference type="InterPro" id="IPR051233">
    <property type="entry name" value="Desulfoferrodoxin_SOR"/>
</dbReference>
<dbReference type="Pfam" id="PF01880">
    <property type="entry name" value="Desulfoferrodox"/>
    <property type="match status" value="1"/>
</dbReference>
<dbReference type="eggNOG" id="COG2033">
    <property type="taxonomic scope" value="Bacteria"/>
</dbReference>
<evidence type="ECO:0000256" key="5">
    <source>
        <dbReference type="ARBA" id="ARBA00022723"/>
    </source>
</evidence>
<comment type="subcellular location">
    <subcellularLocation>
        <location evidence="1">Cell envelope</location>
    </subcellularLocation>
</comment>
<dbReference type="HOGENOM" id="CLU_118960_2_0_7"/>
<dbReference type="PANTHER" id="PTHR36541:SF1">
    <property type="entry name" value="SUPEROXIDE REDUCTASE-RELATED"/>
    <property type="match status" value="1"/>
</dbReference>
<evidence type="ECO:0000256" key="3">
    <source>
        <dbReference type="ARBA" id="ARBA00011771"/>
    </source>
</evidence>
<dbReference type="Gene3D" id="2.60.40.730">
    <property type="entry name" value="SOR catalytic domain"/>
    <property type="match status" value="1"/>
</dbReference>
<dbReference type="InterPro" id="IPR006311">
    <property type="entry name" value="TAT_signal"/>
</dbReference>
<dbReference type="RefSeq" id="WP_004511848.1">
    <property type="nucleotide sequence ID" value="NC_007517.1"/>
</dbReference>
<keyword evidence="7" id="KW-0560">Oxidoreductase</keyword>
<evidence type="ECO:0000256" key="8">
    <source>
        <dbReference type="ARBA" id="ARBA00023004"/>
    </source>
</evidence>
<feature type="domain" description="Desulfoferrodoxin ferrous iron-binding" evidence="10">
    <location>
        <begin position="53"/>
        <end position="153"/>
    </location>
</feature>
<dbReference type="InterPro" id="IPR019546">
    <property type="entry name" value="TAT_signal_bac_arc"/>
</dbReference>
<keyword evidence="8" id="KW-0408">Iron</keyword>
<evidence type="ECO:0000313" key="11">
    <source>
        <dbReference type="EMBL" id="ABB32832.1"/>
    </source>
</evidence>
<dbReference type="InterPro" id="IPR036073">
    <property type="entry name" value="Desulfoferrodoxin_Fe-bd_dom_sf"/>
</dbReference>
<name>Q39SE2_GEOMG</name>
<keyword evidence="6" id="KW-0249">Electron transport</keyword>
<evidence type="ECO:0000256" key="2">
    <source>
        <dbReference type="ARBA" id="ARBA00005941"/>
    </source>
</evidence>
<dbReference type="EMBL" id="CP000148">
    <property type="protein sequence ID" value="ABB32832.1"/>
    <property type="molecule type" value="Genomic_DNA"/>
</dbReference>
<evidence type="ECO:0000256" key="1">
    <source>
        <dbReference type="ARBA" id="ARBA00004196"/>
    </source>
</evidence>
<dbReference type="GO" id="GO:0051536">
    <property type="term" value="F:iron-sulfur cluster binding"/>
    <property type="evidence" value="ECO:0007669"/>
    <property type="project" value="UniProtKB-KW"/>
</dbReference>
<keyword evidence="4" id="KW-0813">Transport</keyword>
<gene>
    <name evidence="11" type="ordered locus">Gmet_2613</name>
</gene>
<proteinExistence type="inferred from homology"/>
<sequence>MNRRTFLKTAALGAVAAGITREAAAAAEKYFPVKADQSLFATINRAKDPAKKTPLEQKHAPVIKAPHAVKAGEPFTVEVTVGEQVHPMGPTHWIEYIELNVGNEPAGRIAMQPRGFLHPKVTFTVVIPKEAAPAGKITLVAHQRCNLHGYWEGSLDVAVTG</sequence>
<dbReference type="KEGG" id="gme:Gmet_2613"/>
<dbReference type="STRING" id="269799.Gmet_2613"/>
<dbReference type="GO" id="GO:0016491">
    <property type="term" value="F:oxidoreductase activity"/>
    <property type="evidence" value="ECO:0007669"/>
    <property type="project" value="UniProtKB-KW"/>
</dbReference>
<evidence type="ECO:0000256" key="4">
    <source>
        <dbReference type="ARBA" id="ARBA00022448"/>
    </source>
</evidence>